<dbReference type="SUPFAM" id="SSF51445">
    <property type="entry name" value="(Trans)glycosidases"/>
    <property type="match status" value="1"/>
</dbReference>
<gene>
    <name evidence="11" type="ORF">B5V51_11089</name>
</gene>
<name>A0A2A4JVC5_HELVI</name>
<dbReference type="Gene3D" id="3.20.20.80">
    <property type="entry name" value="Glycosidases"/>
    <property type="match status" value="1"/>
</dbReference>
<evidence type="ECO:0000256" key="6">
    <source>
        <dbReference type="ARBA" id="ARBA00023295"/>
    </source>
</evidence>
<dbReference type="InterPro" id="IPR017853">
    <property type="entry name" value="GH"/>
</dbReference>
<accession>A0A2A4JVC5</accession>
<comment type="similarity">
    <text evidence="1 8">Belongs to the glycosyl hydrolase 1 family.</text>
</comment>
<dbReference type="InterPro" id="IPR033132">
    <property type="entry name" value="GH_1_N_CS"/>
</dbReference>
<dbReference type="AlphaFoldDB" id="A0A2A4JVC5"/>
<evidence type="ECO:0000256" key="10">
    <source>
        <dbReference type="SAM" id="SignalP"/>
    </source>
</evidence>
<dbReference type="InterPro" id="IPR001360">
    <property type="entry name" value="Glyco_hydro_1"/>
</dbReference>
<evidence type="ECO:0000256" key="3">
    <source>
        <dbReference type="ARBA" id="ARBA00012744"/>
    </source>
</evidence>
<evidence type="ECO:0000256" key="4">
    <source>
        <dbReference type="ARBA" id="ARBA00022801"/>
    </source>
</evidence>
<dbReference type="PRINTS" id="PR00131">
    <property type="entry name" value="GLHYDRLASE1"/>
</dbReference>
<comment type="subunit">
    <text evidence="2">Homodimer.</text>
</comment>
<keyword evidence="6 9" id="KW-0326">Glycosidase</keyword>
<evidence type="ECO:0000256" key="9">
    <source>
        <dbReference type="RuleBase" id="RU004468"/>
    </source>
</evidence>
<evidence type="ECO:0000256" key="8">
    <source>
        <dbReference type="RuleBase" id="RU003690"/>
    </source>
</evidence>
<feature type="active site" description="Nucleophile" evidence="7">
    <location>
        <position position="395"/>
    </location>
</feature>
<dbReference type="Pfam" id="PF00232">
    <property type="entry name" value="Glyco_hydro_1"/>
    <property type="match status" value="1"/>
</dbReference>
<feature type="signal peptide" evidence="10">
    <location>
        <begin position="1"/>
        <end position="19"/>
    </location>
</feature>
<dbReference type="PANTHER" id="PTHR10353">
    <property type="entry name" value="GLYCOSYL HYDROLASE"/>
    <property type="match status" value="1"/>
</dbReference>
<dbReference type="GO" id="GO:0005975">
    <property type="term" value="P:carbohydrate metabolic process"/>
    <property type="evidence" value="ECO:0007669"/>
    <property type="project" value="InterPro"/>
</dbReference>
<keyword evidence="5" id="KW-0325">Glycoprotein</keyword>
<feature type="chain" id="PRO_5012088101" description="beta-glucosidase" evidence="10">
    <location>
        <begin position="20"/>
        <end position="500"/>
    </location>
</feature>
<dbReference type="InterPro" id="IPR018120">
    <property type="entry name" value="Glyco_hydro_1_AS"/>
</dbReference>
<protein>
    <recommendedName>
        <fullName evidence="3">beta-glucosidase</fullName>
        <ecNumber evidence="3">3.2.1.21</ecNumber>
    </recommendedName>
</protein>
<dbReference type="STRING" id="7102.A0A2A4JVC5"/>
<reference evidence="11" key="1">
    <citation type="submission" date="2017-09" db="EMBL/GenBank/DDBJ databases">
        <title>Contemporary evolution of a Lepidopteran species, Heliothis virescens, in response to modern agricultural practices.</title>
        <authorList>
            <person name="Fritz M.L."/>
            <person name="Deyonke A.M."/>
            <person name="Papanicolaou A."/>
            <person name="Micinski S."/>
            <person name="Westbrook J."/>
            <person name="Gould F."/>
        </authorList>
    </citation>
    <scope>NUCLEOTIDE SEQUENCE [LARGE SCALE GENOMIC DNA]</scope>
    <source>
        <strain evidence="11">HvINT-</strain>
        <tissue evidence="11">Whole body</tissue>
    </source>
</reference>
<keyword evidence="10" id="KW-0732">Signal</keyword>
<dbReference type="PROSITE" id="PS00653">
    <property type="entry name" value="GLYCOSYL_HYDROL_F1_2"/>
    <property type="match status" value="1"/>
</dbReference>
<keyword evidence="4 9" id="KW-0378">Hydrolase</keyword>
<evidence type="ECO:0000313" key="11">
    <source>
        <dbReference type="EMBL" id="PCG75726.1"/>
    </source>
</evidence>
<comment type="caution">
    <text evidence="11">The sequence shown here is derived from an EMBL/GenBank/DDBJ whole genome shotgun (WGS) entry which is preliminary data.</text>
</comment>
<organism evidence="11">
    <name type="scientific">Heliothis virescens</name>
    <name type="common">Tobacco budworm moth</name>
    <dbReference type="NCBI Taxonomy" id="7102"/>
    <lineage>
        <taxon>Eukaryota</taxon>
        <taxon>Metazoa</taxon>
        <taxon>Ecdysozoa</taxon>
        <taxon>Arthropoda</taxon>
        <taxon>Hexapoda</taxon>
        <taxon>Insecta</taxon>
        <taxon>Pterygota</taxon>
        <taxon>Neoptera</taxon>
        <taxon>Endopterygota</taxon>
        <taxon>Lepidoptera</taxon>
        <taxon>Glossata</taxon>
        <taxon>Ditrysia</taxon>
        <taxon>Noctuoidea</taxon>
        <taxon>Noctuidae</taxon>
        <taxon>Heliothinae</taxon>
        <taxon>Heliothis</taxon>
    </lineage>
</organism>
<dbReference type="FunFam" id="3.20.20.80:FF:000013">
    <property type="entry name" value="lactase-phlorizin hydrolase"/>
    <property type="match status" value="1"/>
</dbReference>
<dbReference type="EMBL" id="NWSH01000548">
    <property type="protein sequence ID" value="PCG75726.1"/>
    <property type="molecule type" value="Genomic_DNA"/>
</dbReference>
<proteinExistence type="inferred from homology"/>
<evidence type="ECO:0000256" key="5">
    <source>
        <dbReference type="ARBA" id="ARBA00023180"/>
    </source>
</evidence>
<dbReference type="GO" id="GO:0008422">
    <property type="term" value="F:beta-glucosidase activity"/>
    <property type="evidence" value="ECO:0007669"/>
    <property type="project" value="TreeGrafter"/>
</dbReference>
<dbReference type="PANTHER" id="PTHR10353:SF36">
    <property type="entry name" value="LP05116P"/>
    <property type="match status" value="1"/>
</dbReference>
<evidence type="ECO:0000256" key="2">
    <source>
        <dbReference type="ARBA" id="ARBA00011738"/>
    </source>
</evidence>
<sequence>MYLYIIAVFYLAALSSVSSSELDNEVNSKVCFKDGFVFGVATSAYQVEGAWNVSGKGESVWDRLTHEHPEYIVDHSNGDIADGCYYKVKEDVRLMKELGINLYRFSVSWPRILPSGLSFKVNEDGIRYYNELIDELIHNNITPALTMYHWDLPQYLGEMGGWTNPLMADYFVDYARVILDNFGSKVKLWMTFNEPLSFCRQYDPYGTKVYLCGHNVLRAHGMVFRMFENEYRDKIGGEMSLALSFPWLEPYSESKEDQVAAETNRQFTFGWFANPIFSEVGDYPAIMRSVVDENSKQQGFARSRLPYFTPQEVEMLRGSWDYLAVNHYTTFMVKHRPKKNDSEPTYSNDINVETYQKDEWPKTNSSMKKVVPWGFRKELNWIKLTYKNPKVLVTENGRSTQPGLSDTDRISYIDEYLRAMHSAMYEDGCNVVGYTYWSFLDNFEWGSGYSERFGLIEVDYKSPNLTRTPRQSAKYFTTVAKTGCLPDNLADYSYNTVTVV</sequence>
<dbReference type="EC" id="3.2.1.21" evidence="3"/>
<evidence type="ECO:0000256" key="7">
    <source>
        <dbReference type="PROSITE-ProRule" id="PRU10055"/>
    </source>
</evidence>
<evidence type="ECO:0000256" key="1">
    <source>
        <dbReference type="ARBA" id="ARBA00010838"/>
    </source>
</evidence>
<dbReference type="PROSITE" id="PS00572">
    <property type="entry name" value="GLYCOSYL_HYDROL_F1_1"/>
    <property type="match status" value="1"/>
</dbReference>